<dbReference type="GO" id="GO:0010420">
    <property type="term" value="F:polyprenyldihydroxybenzoate methyltransferase activity"/>
    <property type="evidence" value="ECO:0007669"/>
    <property type="project" value="InterPro"/>
</dbReference>
<dbReference type="Proteomes" id="UP000886042">
    <property type="component" value="Unassembled WGS sequence"/>
</dbReference>
<keyword evidence="1 5" id="KW-0489">Methyltransferase</keyword>
<dbReference type="GO" id="GO:0061542">
    <property type="term" value="F:3-demethylubiquinol 3-O-methyltransferase activity"/>
    <property type="evidence" value="ECO:0007669"/>
    <property type="project" value="UniProtKB-EC"/>
</dbReference>
<comment type="caution">
    <text evidence="5">The sequence shown here is derived from an EMBL/GenBank/DDBJ whole genome shotgun (WGS) entry which is preliminary data.</text>
</comment>
<name>A0A7C3C9K0_9PROT</name>
<evidence type="ECO:0000313" key="5">
    <source>
        <dbReference type="EMBL" id="HFB55381.1"/>
    </source>
</evidence>
<dbReference type="GO" id="GO:0102208">
    <property type="term" value="F:2-polyprenyl-6-hydroxyphenol methylase activity"/>
    <property type="evidence" value="ECO:0007669"/>
    <property type="project" value="UniProtKB-EC"/>
</dbReference>
<dbReference type="NCBIfam" id="TIGR01983">
    <property type="entry name" value="UbiG"/>
    <property type="match status" value="1"/>
</dbReference>
<gene>
    <name evidence="5" type="primary">ubiG</name>
    <name evidence="5" type="ORF">ENJ46_05600</name>
</gene>
<protein>
    <submittedName>
        <fullName evidence="5">Bifunctional 2-polyprenyl-6-hydroxyphenol methylase/3-demethylubiquinol 3-O-methyltransferase UbiG</fullName>
        <ecNumber evidence="5">2.1.1.222</ecNumber>
        <ecNumber evidence="5">2.1.1.64</ecNumber>
    </submittedName>
</protein>
<dbReference type="EMBL" id="DRMN01000365">
    <property type="protein sequence ID" value="HFB55381.1"/>
    <property type="molecule type" value="Genomic_DNA"/>
</dbReference>
<evidence type="ECO:0000256" key="3">
    <source>
        <dbReference type="ARBA" id="ARBA00022688"/>
    </source>
</evidence>
<dbReference type="InterPro" id="IPR010233">
    <property type="entry name" value="UbiG_MeTrfase"/>
</dbReference>
<dbReference type="Gene3D" id="3.40.50.150">
    <property type="entry name" value="Vaccinia Virus protein VP39"/>
    <property type="match status" value="1"/>
</dbReference>
<feature type="non-terminal residue" evidence="5">
    <location>
        <position position="1"/>
    </location>
</feature>
<dbReference type="EC" id="2.1.1.64" evidence="5"/>
<reference evidence="5" key="1">
    <citation type="journal article" date="2020" name="mSystems">
        <title>Genome- and Community-Level Interaction Insights into Carbon Utilization and Element Cycling Functions of Hydrothermarchaeota in Hydrothermal Sediment.</title>
        <authorList>
            <person name="Zhou Z."/>
            <person name="Liu Y."/>
            <person name="Xu W."/>
            <person name="Pan J."/>
            <person name="Luo Z.H."/>
            <person name="Li M."/>
        </authorList>
    </citation>
    <scope>NUCLEOTIDE SEQUENCE [LARGE SCALE GENOMIC DNA]</scope>
    <source>
        <strain evidence="5">HyVt-489</strain>
    </source>
</reference>
<dbReference type="EC" id="2.1.1.222" evidence="5"/>
<keyword evidence="2 5" id="KW-0808">Transferase</keyword>
<keyword evidence="4" id="KW-0949">S-adenosyl-L-methionine</keyword>
<accession>A0A7C3C9K0</accession>
<dbReference type="Pfam" id="PF13489">
    <property type="entry name" value="Methyltransf_23"/>
    <property type="match status" value="1"/>
</dbReference>
<evidence type="ECO:0000256" key="1">
    <source>
        <dbReference type="ARBA" id="ARBA00022603"/>
    </source>
</evidence>
<dbReference type="PANTHER" id="PTHR43464:SF19">
    <property type="entry name" value="UBIQUINONE BIOSYNTHESIS O-METHYLTRANSFERASE, MITOCHONDRIAL"/>
    <property type="match status" value="1"/>
</dbReference>
<evidence type="ECO:0000256" key="4">
    <source>
        <dbReference type="ARBA" id="ARBA00022691"/>
    </source>
</evidence>
<dbReference type="SUPFAM" id="SSF53335">
    <property type="entry name" value="S-adenosyl-L-methionine-dependent methyltransferases"/>
    <property type="match status" value="1"/>
</dbReference>
<sequence length="170" mass="18726">CEPMARLGAHVTGVDALEKNVKTAQTHAQQSGLDIDYRYGTIEALIEAGEKPYDIVLNMEVLEHVTDPADFVKSCGAMVRTGGVMFCSTLNRTAKAFTLAIFGAEYVMKWLPKGTHQYAKFITPPELTRMIKDAGLTPLPARGMVYNPLTSVWTIRDDTAVNYLVQATKN</sequence>
<dbReference type="PANTHER" id="PTHR43464">
    <property type="entry name" value="METHYLTRANSFERASE"/>
    <property type="match status" value="1"/>
</dbReference>
<dbReference type="GO" id="GO:0032259">
    <property type="term" value="P:methylation"/>
    <property type="evidence" value="ECO:0007669"/>
    <property type="project" value="UniProtKB-KW"/>
</dbReference>
<evidence type="ECO:0000256" key="2">
    <source>
        <dbReference type="ARBA" id="ARBA00022679"/>
    </source>
</evidence>
<keyword evidence="3" id="KW-0831">Ubiquinone biosynthesis</keyword>
<proteinExistence type="predicted"/>
<dbReference type="AlphaFoldDB" id="A0A7C3C9K0"/>
<dbReference type="InterPro" id="IPR029063">
    <property type="entry name" value="SAM-dependent_MTases_sf"/>
</dbReference>
<dbReference type="CDD" id="cd02440">
    <property type="entry name" value="AdoMet_MTases"/>
    <property type="match status" value="1"/>
</dbReference>
<organism evidence="5">
    <name type="scientific">Hellea balneolensis</name>
    <dbReference type="NCBI Taxonomy" id="287478"/>
    <lineage>
        <taxon>Bacteria</taxon>
        <taxon>Pseudomonadati</taxon>
        <taxon>Pseudomonadota</taxon>
        <taxon>Alphaproteobacteria</taxon>
        <taxon>Maricaulales</taxon>
        <taxon>Robiginitomaculaceae</taxon>
        <taxon>Hellea</taxon>
    </lineage>
</organism>